<accession>A0A834LCC0</accession>
<dbReference type="PANTHER" id="PTHR28570">
    <property type="entry name" value="ASPARTYL AMINOPEPTIDASE"/>
    <property type="match status" value="1"/>
</dbReference>
<sequence>MAAMARLHLLQPPPAAVNTSVLFSKLPRPSPFSNPNYSLNYTRTRKPSLSRRLCSNSDSVPEGSSTSGTSASIVGGLLDYLNESWTQFHATAEAKRQLIAAGYHLLNENDEWDLKPGGRYLFTRNMSCLVAFAVGEKYRGGNGFHVIAAHTDSPCLKLKPKSASSKSGYLMVNVQTYGAGLWHTWFDRDLSLAGRVIVREKDGSFLHKLIKLKRPILRIPTLAIHLDSFHGWDLLKLTLTVVGTFKPGHLLIRTVNKDGFKPNLETHLVPLLATKLEDTSLDPKEKSNISKAAHHPILMQILSDELSCGIEDIASLELNICDTQPSCLGGANSEFIFSGRLDNLASSYCALRALIDSSGTPGHLSSEHAIRMIALFDNEEVGSDSAQGAGAPTMFDAMRRIVGCLAQEYVEGAFDRAIRRSFLVSADMAHGVHPNFMDKHEEHHRPELQKGLVIKHNANQRYATSGVTAFLFKEVAKIHNLPTQEFVVRNDMGCGSTIGPILASGVGIRTVDCGIAQLSMHSIREICAKDDIDIAYKHFKAFYQTFPSVDRKLEVD</sequence>
<dbReference type="PRINTS" id="PR00932">
    <property type="entry name" value="AMINO1PTASE"/>
</dbReference>
<reference evidence="13" key="1">
    <citation type="submission" date="2019-11" db="EMBL/GenBank/DDBJ databases">
        <authorList>
            <person name="Liu Y."/>
            <person name="Hou J."/>
            <person name="Li T.-Q."/>
            <person name="Guan C.-H."/>
            <person name="Wu X."/>
            <person name="Wu H.-Z."/>
            <person name="Ling F."/>
            <person name="Zhang R."/>
            <person name="Shi X.-G."/>
            <person name="Ren J.-P."/>
            <person name="Chen E.-F."/>
            <person name="Sun J.-M."/>
        </authorList>
    </citation>
    <scope>NUCLEOTIDE SEQUENCE</scope>
    <source>
        <strain evidence="13">Adult_tree_wgs_1</strain>
        <tissue evidence="13">Leaves</tissue>
    </source>
</reference>
<keyword evidence="14" id="KW-1185">Reference proteome</keyword>
<evidence type="ECO:0000256" key="10">
    <source>
        <dbReference type="ARBA" id="ARBA00023049"/>
    </source>
</evidence>
<dbReference type="AlphaFoldDB" id="A0A834LCC0"/>
<dbReference type="GO" id="GO:0008237">
    <property type="term" value="F:metallopeptidase activity"/>
    <property type="evidence" value="ECO:0007669"/>
    <property type="project" value="UniProtKB-KW"/>
</dbReference>
<name>A0A834LCC0_RHOSS</name>
<keyword evidence="10 11" id="KW-0482">Metalloprotease</keyword>
<dbReference type="GO" id="GO:0004177">
    <property type="term" value="F:aminopeptidase activity"/>
    <property type="evidence" value="ECO:0007669"/>
    <property type="project" value="UniProtKB-KW"/>
</dbReference>
<feature type="compositionally biased region" description="Polar residues" evidence="12">
    <location>
        <begin position="53"/>
        <end position="69"/>
    </location>
</feature>
<comment type="catalytic activity">
    <reaction evidence="1">
        <text>Release of an N-terminal aspartate or glutamate from a peptide, with a preference for aspartate.</text>
        <dbReference type="EC" id="3.4.11.21"/>
    </reaction>
</comment>
<dbReference type="SUPFAM" id="SSF53187">
    <property type="entry name" value="Zn-dependent exopeptidases"/>
    <property type="match status" value="1"/>
</dbReference>
<dbReference type="SUPFAM" id="SSF101821">
    <property type="entry name" value="Aminopeptidase/glucanase lid domain"/>
    <property type="match status" value="1"/>
</dbReference>
<dbReference type="GO" id="GO:0006508">
    <property type="term" value="P:proteolysis"/>
    <property type="evidence" value="ECO:0007669"/>
    <property type="project" value="UniProtKB-KW"/>
</dbReference>
<evidence type="ECO:0000256" key="2">
    <source>
        <dbReference type="ARBA" id="ARBA00001947"/>
    </source>
</evidence>
<dbReference type="InterPro" id="IPR023358">
    <property type="entry name" value="Peptidase_M18_dom2"/>
</dbReference>
<dbReference type="Proteomes" id="UP000626092">
    <property type="component" value="Unassembled WGS sequence"/>
</dbReference>
<evidence type="ECO:0000256" key="9">
    <source>
        <dbReference type="ARBA" id="ARBA00022833"/>
    </source>
</evidence>
<keyword evidence="5 11" id="KW-0031">Aminopeptidase</keyword>
<dbReference type="EMBL" id="WJXA01000009">
    <property type="protein sequence ID" value="KAF7132928.1"/>
    <property type="molecule type" value="Genomic_DNA"/>
</dbReference>
<dbReference type="Gene3D" id="3.40.630.10">
    <property type="entry name" value="Zn peptidases"/>
    <property type="match status" value="2"/>
</dbReference>
<dbReference type="GO" id="GO:0008270">
    <property type="term" value="F:zinc ion binding"/>
    <property type="evidence" value="ECO:0007669"/>
    <property type="project" value="InterPro"/>
</dbReference>
<protein>
    <recommendedName>
        <fullName evidence="4">aspartyl aminopeptidase</fullName>
        <ecNumber evidence="4">3.4.11.21</ecNumber>
    </recommendedName>
</protein>
<dbReference type="CDD" id="cd05658">
    <property type="entry name" value="M18_DAP"/>
    <property type="match status" value="1"/>
</dbReference>
<dbReference type="Pfam" id="PF02127">
    <property type="entry name" value="Peptidase_M18"/>
    <property type="match status" value="2"/>
</dbReference>
<evidence type="ECO:0000256" key="1">
    <source>
        <dbReference type="ARBA" id="ARBA00001335"/>
    </source>
</evidence>
<comment type="cofactor">
    <cofactor evidence="2">
        <name>Zn(2+)</name>
        <dbReference type="ChEBI" id="CHEBI:29105"/>
    </cofactor>
</comment>
<gene>
    <name evidence="13" type="ORF">RHSIM_Rhsim09G0142600</name>
</gene>
<evidence type="ECO:0000256" key="3">
    <source>
        <dbReference type="ARBA" id="ARBA00008290"/>
    </source>
</evidence>
<keyword evidence="9 11" id="KW-0862">Zinc</keyword>
<evidence type="ECO:0000256" key="7">
    <source>
        <dbReference type="ARBA" id="ARBA00022723"/>
    </source>
</evidence>
<dbReference type="Gene3D" id="2.30.250.10">
    <property type="entry name" value="Aminopeptidase i, Domain 2"/>
    <property type="match status" value="1"/>
</dbReference>
<evidence type="ECO:0000313" key="13">
    <source>
        <dbReference type="EMBL" id="KAF7132928.1"/>
    </source>
</evidence>
<evidence type="ECO:0000313" key="14">
    <source>
        <dbReference type="Proteomes" id="UP000626092"/>
    </source>
</evidence>
<dbReference type="InterPro" id="IPR001948">
    <property type="entry name" value="Peptidase_M18"/>
</dbReference>
<dbReference type="PANTHER" id="PTHR28570:SF3">
    <property type="entry name" value="ASPARTYL AMINOPEPTIDASE"/>
    <property type="match status" value="1"/>
</dbReference>
<evidence type="ECO:0000256" key="5">
    <source>
        <dbReference type="ARBA" id="ARBA00022438"/>
    </source>
</evidence>
<keyword evidence="7 11" id="KW-0479">Metal-binding</keyword>
<dbReference type="OrthoDB" id="9880441at2759"/>
<evidence type="ECO:0000256" key="8">
    <source>
        <dbReference type="ARBA" id="ARBA00022801"/>
    </source>
</evidence>
<dbReference type="GO" id="GO:0005737">
    <property type="term" value="C:cytoplasm"/>
    <property type="evidence" value="ECO:0007669"/>
    <property type="project" value="UniProtKB-ARBA"/>
</dbReference>
<feature type="region of interest" description="Disordered" evidence="12">
    <location>
        <begin position="48"/>
        <end position="69"/>
    </location>
</feature>
<keyword evidence="8 11" id="KW-0378">Hydrolase</keyword>
<dbReference type="EC" id="3.4.11.21" evidence="4"/>
<evidence type="ECO:0000256" key="12">
    <source>
        <dbReference type="SAM" id="MobiDB-lite"/>
    </source>
</evidence>
<comment type="caution">
    <text evidence="13">The sequence shown here is derived from an EMBL/GenBank/DDBJ whole genome shotgun (WGS) entry which is preliminary data.</text>
</comment>
<comment type="similarity">
    <text evidence="3 11">Belongs to the peptidase M18 family.</text>
</comment>
<keyword evidence="6 11" id="KW-0645">Protease</keyword>
<proteinExistence type="inferred from homology"/>
<evidence type="ECO:0000256" key="6">
    <source>
        <dbReference type="ARBA" id="ARBA00022670"/>
    </source>
</evidence>
<evidence type="ECO:0000256" key="4">
    <source>
        <dbReference type="ARBA" id="ARBA00011965"/>
    </source>
</evidence>
<evidence type="ECO:0000256" key="11">
    <source>
        <dbReference type="RuleBase" id="RU004386"/>
    </source>
</evidence>
<organism evidence="13 14">
    <name type="scientific">Rhododendron simsii</name>
    <name type="common">Sims's rhododendron</name>
    <dbReference type="NCBI Taxonomy" id="118357"/>
    <lineage>
        <taxon>Eukaryota</taxon>
        <taxon>Viridiplantae</taxon>
        <taxon>Streptophyta</taxon>
        <taxon>Embryophyta</taxon>
        <taxon>Tracheophyta</taxon>
        <taxon>Spermatophyta</taxon>
        <taxon>Magnoliopsida</taxon>
        <taxon>eudicotyledons</taxon>
        <taxon>Gunneridae</taxon>
        <taxon>Pentapetalae</taxon>
        <taxon>asterids</taxon>
        <taxon>Ericales</taxon>
        <taxon>Ericaceae</taxon>
        <taxon>Ericoideae</taxon>
        <taxon>Rhodoreae</taxon>
        <taxon>Rhododendron</taxon>
    </lineage>
</organism>